<keyword evidence="2" id="KW-1133">Transmembrane helix</keyword>
<feature type="transmembrane region" description="Helical" evidence="2">
    <location>
        <begin position="366"/>
        <end position="384"/>
    </location>
</feature>
<dbReference type="GO" id="GO:0005886">
    <property type="term" value="C:plasma membrane"/>
    <property type="evidence" value="ECO:0007669"/>
    <property type="project" value="TreeGrafter"/>
</dbReference>
<dbReference type="FunFam" id="1.20.1250.20:FF:000431">
    <property type="entry name" value="Predicted protein"/>
    <property type="match status" value="1"/>
</dbReference>
<dbReference type="CDD" id="cd17491">
    <property type="entry name" value="MFS_MFSD12"/>
    <property type="match status" value="1"/>
</dbReference>
<feature type="transmembrane region" description="Helical" evidence="2">
    <location>
        <begin position="85"/>
        <end position="103"/>
    </location>
</feature>
<dbReference type="GO" id="GO:0048021">
    <property type="term" value="P:regulation of melanin biosynthetic process"/>
    <property type="evidence" value="ECO:0007669"/>
    <property type="project" value="TreeGrafter"/>
</dbReference>
<gene>
    <name evidence="3" type="primary">Mfsd12-001</name>
</gene>
<dbReference type="AlphaFoldDB" id="A0A6F9DK04"/>
<feature type="transmembrane region" description="Helical" evidence="2">
    <location>
        <begin position="305"/>
        <end position="324"/>
    </location>
</feature>
<feature type="transmembrane region" description="Helical" evidence="2">
    <location>
        <begin position="115"/>
        <end position="134"/>
    </location>
</feature>
<dbReference type="PANTHER" id="PTHR11328:SF28">
    <property type="entry name" value="MAJOR FACILITATOR SUPERFAMILY DOMAIN-CONTAINING PROTEIN 12"/>
    <property type="match status" value="1"/>
</dbReference>
<dbReference type="Pfam" id="PF13347">
    <property type="entry name" value="MFS_2"/>
    <property type="match status" value="1"/>
</dbReference>
<organism evidence="3">
    <name type="scientific">Phallusia mammillata</name>
    <dbReference type="NCBI Taxonomy" id="59560"/>
    <lineage>
        <taxon>Eukaryota</taxon>
        <taxon>Metazoa</taxon>
        <taxon>Chordata</taxon>
        <taxon>Tunicata</taxon>
        <taxon>Ascidiacea</taxon>
        <taxon>Phlebobranchia</taxon>
        <taxon>Ascidiidae</taxon>
        <taxon>Phallusia</taxon>
    </lineage>
</organism>
<feature type="transmembrane region" description="Helical" evidence="2">
    <location>
        <begin position="155"/>
        <end position="176"/>
    </location>
</feature>
<dbReference type="PANTHER" id="PTHR11328">
    <property type="entry name" value="MAJOR FACILITATOR SUPERFAMILY DOMAIN-CONTAINING PROTEIN"/>
    <property type="match status" value="1"/>
</dbReference>
<name>A0A6F9DK04_9ASCI</name>
<feature type="transmembrane region" description="Helical" evidence="2">
    <location>
        <begin position="467"/>
        <end position="486"/>
    </location>
</feature>
<evidence type="ECO:0000256" key="1">
    <source>
        <dbReference type="ARBA" id="ARBA00008335"/>
    </source>
</evidence>
<dbReference type="GO" id="GO:0015293">
    <property type="term" value="F:symporter activity"/>
    <property type="evidence" value="ECO:0007669"/>
    <property type="project" value="InterPro"/>
</dbReference>
<dbReference type="EMBL" id="LR787932">
    <property type="protein sequence ID" value="CAB3263794.1"/>
    <property type="molecule type" value="mRNA"/>
</dbReference>
<dbReference type="InterPro" id="IPR039672">
    <property type="entry name" value="MFS_2"/>
</dbReference>
<dbReference type="GO" id="GO:0043474">
    <property type="term" value="P:pigment metabolic process involved in pigmentation"/>
    <property type="evidence" value="ECO:0007669"/>
    <property type="project" value="TreeGrafter"/>
</dbReference>
<dbReference type="Gene3D" id="1.20.1250.20">
    <property type="entry name" value="MFS general substrate transporter like domains"/>
    <property type="match status" value="2"/>
</dbReference>
<sequence length="513" mass="56962">MNRELKKREKLCYGVGHVLNDLCASMWFSYLLVFFHEILEFSNSMAGNILLVGQLADGIATPFVGFESDRSDISCKYGRRKSWHLVGSVSVALTFPLLYMQCIGCGQNTPEYAQFIYYAPLVVIFQFGWAATQINHLALIPDLTHDDGERVTLNAIRYTFTVVSSIFVYGVAWGVLGLPSSPSSKNSELSPADAPAFRTLVLIVVGTGILFSSIFHLGLKEGPSRRHSFIEPEDFCTENCESKGQVVPDENTQLIHGPDENTPLIQGRDENTPIIQIKTPEITTIACSINHWYDWFKKPMFYQTAMLYMCTRLVVNLSQVYIPMYLTDTLKLHKQYIAVVPLVVYLSGFLAAVLVRPVTSFISQEVVYFFGGLLVLGACIWAHFIPMNSFMVFGMAVFLGMGTSIILVMSLSMTAKLIGKATTTGAFVYGAMSLTDKVSNGVAVVIIQNLNPCLCECNRCAVFFRGVMSYVIGAIMVLALISLFTIKFTKKIKPSSQIENIQQHNGSDDQQSE</sequence>
<feature type="transmembrane region" description="Helical" evidence="2">
    <location>
        <begin position="426"/>
        <end position="447"/>
    </location>
</feature>
<dbReference type="SUPFAM" id="SSF103473">
    <property type="entry name" value="MFS general substrate transporter"/>
    <property type="match status" value="1"/>
</dbReference>
<proteinExistence type="evidence at transcript level"/>
<accession>A0A6F9DK04</accession>
<evidence type="ECO:0000313" key="3">
    <source>
        <dbReference type="EMBL" id="CAB3263794.1"/>
    </source>
</evidence>
<feature type="transmembrane region" description="Helical" evidence="2">
    <location>
        <begin position="390"/>
        <end position="414"/>
    </location>
</feature>
<protein>
    <submittedName>
        <fullName evidence="3">Major facilitator superfamily domain-containing protein 12-like</fullName>
    </submittedName>
</protein>
<evidence type="ECO:0000256" key="2">
    <source>
        <dbReference type="SAM" id="Phobius"/>
    </source>
</evidence>
<keyword evidence="2" id="KW-0472">Membrane</keyword>
<dbReference type="InterPro" id="IPR036259">
    <property type="entry name" value="MFS_trans_sf"/>
</dbReference>
<comment type="similarity">
    <text evidence="1">Belongs to the major facilitator superfamily.</text>
</comment>
<dbReference type="FunFam" id="1.20.1250.20:FF:000206">
    <property type="entry name" value="Major facilitator superfamily domain containing 12"/>
    <property type="match status" value="1"/>
</dbReference>
<keyword evidence="2" id="KW-0812">Transmembrane</keyword>
<feature type="transmembrane region" description="Helical" evidence="2">
    <location>
        <begin position="336"/>
        <end position="354"/>
    </location>
</feature>
<feature type="transmembrane region" description="Helical" evidence="2">
    <location>
        <begin position="196"/>
        <end position="219"/>
    </location>
</feature>
<dbReference type="GO" id="GO:0008643">
    <property type="term" value="P:carbohydrate transport"/>
    <property type="evidence" value="ECO:0007669"/>
    <property type="project" value="InterPro"/>
</dbReference>
<reference evidence="3" key="1">
    <citation type="submission" date="2020-04" db="EMBL/GenBank/DDBJ databases">
        <authorList>
            <person name="Neveu A P."/>
        </authorList>
    </citation>
    <scope>NUCLEOTIDE SEQUENCE</scope>
    <source>
        <tissue evidence="3">Whole embryo</tissue>
    </source>
</reference>